<dbReference type="InterPro" id="IPR006286">
    <property type="entry name" value="C56_PfpI-like"/>
</dbReference>
<dbReference type="EMBL" id="AP025523">
    <property type="protein sequence ID" value="BDE04851.1"/>
    <property type="molecule type" value="Genomic_DNA"/>
</dbReference>
<dbReference type="InterPro" id="IPR002818">
    <property type="entry name" value="DJ-1/PfpI"/>
</dbReference>
<feature type="domain" description="DJ-1/PfpI" evidence="2">
    <location>
        <begin position="6"/>
        <end position="175"/>
    </location>
</feature>
<dbReference type="KEGG" id="vab:WPS_01270"/>
<dbReference type="Proteomes" id="UP001317532">
    <property type="component" value="Chromosome"/>
</dbReference>
<dbReference type="AlphaFoldDB" id="A0AAN1XUV7"/>
<dbReference type="NCBIfam" id="TIGR01382">
    <property type="entry name" value="PfpI"/>
    <property type="match status" value="1"/>
</dbReference>
<keyword evidence="4" id="KW-1185">Reference proteome</keyword>
<protein>
    <submittedName>
        <fullName evidence="3">Glutamine amidotransferase</fullName>
    </submittedName>
</protein>
<dbReference type="Gene3D" id="3.40.50.880">
    <property type="match status" value="1"/>
</dbReference>
<gene>
    <name evidence="3" type="primary">pfpI</name>
    <name evidence="3" type="ORF">WPS_01270</name>
</gene>
<dbReference type="PROSITE" id="PS51276">
    <property type="entry name" value="PEPTIDASE_C56_PFPI"/>
    <property type="match status" value="1"/>
</dbReference>
<dbReference type="PANTHER" id="PTHR42733">
    <property type="entry name" value="DJ-1 PROTEIN"/>
    <property type="match status" value="1"/>
</dbReference>
<dbReference type="SUPFAM" id="SSF52317">
    <property type="entry name" value="Class I glutamine amidotransferase-like"/>
    <property type="match status" value="1"/>
</dbReference>
<dbReference type="RefSeq" id="WP_317995940.1">
    <property type="nucleotide sequence ID" value="NZ_AP025523.1"/>
</dbReference>
<proteinExistence type="inferred from homology"/>
<dbReference type="Pfam" id="PF01965">
    <property type="entry name" value="DJ-1_PfpI"/>
    <property type="match status" value="1"/>
</dbReference>
<reference evidence="3 4" key="1">
    <citation type="journal article" date="2022" name="ISME Commun">
        <title>Vulcanimicrobium alpinus gen. nov. sp. nov., the first cultivated representative of the candidate phylum 'Eremiobacterota', is a metabolically versatile aerobic anoxygenic phototroph.</title>
        <authorList>
            <person name="Yabe S."/>
            <person name="Muto K."/>
            <person name="Abe K."/>
            <person name="Yokota A."/>
            <person name="Staudigel H."/>
            <person name="Tebo B.M."/>
        </authorList>
    </citation>
    <scope>NUCLEOTIDE SEQUENCE [LARGE SCALE GENOMIC DNA]</scope>
    <source>
        <strain evidence="3 4">WC8-2</strain>
    </source>
</reference>
<comment type="similarity">
    <text evidence="1">Belongs to the peptidase C56 family.</text>
</comment>
<dbReference type="CDD" id="cd03134">
    <property type="entry name" value="GATase1_PfpI_like"/>
    <property type="match status" value="1"/>
</dbReference>
<dbReference type="PANTHER" id="PTHR42733:SF12">
    <property type="entry name" value="PROTEINASE"/>
    <property type="match status" value="1"/>
</dbReference>
<name>A0AAN1XUV7_UNVUL</name>
<evidence type="ECO:0000256" key="1">
    <source>
        <dbReference type="ARBA" id="ARBA00008542"/>
    </source>
</evidence>
<evidence type="ECO:0000259" key="2">
    <source>
        <dbReference type="Pfam" id="PF01965"/>
    </source>
</evidence>
<evidence type="ECO:0000313" key="4">
    <source>
        <dbReference type="Proteomes" id="UP001317532"/>
    </source>
</evidence>
<dbReference type="InterPro" id="IPR029062">
    <property type="entry name" value="Class_I_gatase-like"/>
</dbReference>
<accession>A0AAN1XUV7</accession>
<organism evidence="3 4">
    <name type="scientific">Vulcanimicrobium alpinum</name>
    <dbReference type="NCBI Taxonomy" id="3016050"/>
    <lineage>
        <taxon>Bacteria</taxon>
        <taxon>Bacillati</taxon>
        <taxon>Vulcanimicrobiota</taxon>
        <taxon>Vulcanimicrobiia</taxon>
        <taxon>Vulcanimicrobiales</taxon>
        <taxon>Vulcanimicrobiaceae</taxon>
        <taxon>Vulcanimicrobium</taxon>
    </lineage>
</organism>
<keyword evidence="3" id="KW-0315">Glutamine amidotransferase</keyword>
<sequence>MEIEGKRIAALVGDGFEESELIEPRRALEEAGAVVTIVGVDDRALQKIRGKRGLDEGVSVKAEELVADVTADDFDALLIPGGQSPDHIRTSKDVQRFVKEFDQAKKPMFVICHGPQVLISSQVVRGRTLTGYASIADDIRNAGGLYRDQPVVQDGNWITSRNPHDIPLFNRAIIEKLAAQNAPV</sequence>
<evidence type="ECO:0000313" key="3">
    <source>
        <dbReference type="EMBL" id="BDE04851.1"/>
    </source>
</evidence>